<organism evidence="2 3">
    <name type="scientific">Fraserbacteria sp. (strain RBG_16_55_9)</name>
    <dbReference type="NCBI Taxonomy" id="1817864"/>
    <lineage>
        <taxon>Bacteria</taxon>
        <taxon>Candidatus Fraseribacteriota</taxon>
    </lineage>
</organism>
<accession>A0A1F5UP01</accession>
<dbReference type="Pfam" id="PF02661">
    <property type="entry name" value="Fic"/>
    <property type="match status" value="1"/>
</dbReference>
<dbReference type="AlphaFoldDB" id="A0A1F5UP01"/>
<dbReference type="PROSITE" id="PS51459">
    <property type="entry name" value="FIDO"/>
    <property type="match status" value="1"/>
</dbReference>
<dbReference type="InterPro" id="IPR036597">
    <property type="entry name" value="Fido-like_dom_sf"/>
</dbReference>
<dbReference type="PIRSF" id="PIRSF018297">
    <property type="entry name" value="Doc"/>
    <property type="match status" value="1"/>
</dbReference>
<dbReference type="NCBIfam" id="TIGR01550">
    <property type="entry name" value="DOC_P1"/>
    <property type="match status" value="1"/>
</dbReference>
<dbReference type="Gene3D" id="1.20.120.1870">
    <property type="entry name" value="Fic/DOC protein, Fido domain"/>
    <property type="match status" value="1"/>
</dbReference>
<dbReference type="InterPro" id="IPR003812">
    <property type="entry name" value="Fido"/>
</dbReference>
<dbReference type="PANTHER" id="PTHR39426">
    <property type="entry name" value="HOMOLOGY TO DEATH-ON-CURING PROTEIN OF PHAGE P1"/>
    <property type="match status" value="1"/>
</dbReference>
<dbReference type="Proteomes" id="UP000179157">
    <property type="component" value="Unassembled WGS sequence"/>
</dbReference>
<dbReference type="EMBL" id="MFGX01000125">
    <property type="protein sequence ID" value="OGF52874.1"/>
    <property type="molecule type" value="Genomic_DNA"/>
</dbReference>
<dbReference type="STRING" id="1817864.A2Z21_04240"/>
<gene>
    <name evidence="2" type="ORF">A2Z21_04240</name>
</gene>
<evidence type="ECO:0000313" key="2">
    <source>
        <dbReference type="EMBL" id="OGF52874.1"/>
    </source>
</evidence>
<feature type="domain" description="Fido" evidence="1">
    <location>
        <begin position="6"/>
        <end position="124"/>
    </location>
</feature>
<evidence type="ECO:0000313" key="3">
    <source>
        <dbReference type="Proteomes" id="UP000179157"/>
    </source>
</evidence>
<evidence type="ECO:0000259" key="1">
    <source>
        <dbReference type="PROSITE" id="PS51459"/>
    </source>
</evidence>
<protein>
    <recommendedName>
        <fullName evidence="1">Fido domain-containing protein</fullName>
    </recommendedName>
</protein>
<comment type="caution">
    <text evidence="2">The sequence shown here is derived from an EMBL/GenBank/DDBJ whole genome shotgun (WGS) entry which is preliminary data.</text>
</comment>
<dbReference type="InterPro" id="IPR053737">
    <property type="entry name" value="Type_II_TA_Toxin"/>
</dbReference>
<proteinExistence type="predicted"/>
<reference evidence="2 3" key="1">
    <citation type="journal article" date="2016" name="Nat. Commun.">
        <title>Thousands of microbial genomes shed light on interconnected biogeochemical processes in an aquifer system.</title>
        <authorList>
            <person name="Anantharaman K."/>
            <person name="Brown C.T."/>
            <person name="Hug L.A."/>
            <person name="Sharon I."/>
            <person name="Castelle C.J."/>
            <person name="Probst A.J."/>
            <person name="Thomas B.C."/>
            <person name="Singh A."/>
            <person name="Wilkins M.J."/>
            <person name="Karaoz U."/>
            <person name="Brodie E.L."/>
            <person name="Williams K.H."/>
            <person name="Hubbard S.S."/>
            <person name="Banfield J.F."/>
        </authorList>
    </citation>
    <scope>NUCLEOTIDE SEQUENCE [LARGE SCALE GENOMIC DNA]</scope>
    <source>
        <strain evidence="3">RBG_16_55_9</strain>
    </source>
</reference>
<dbReference type="InterPro" id="IPR006440">
    <property type="entry name" value="Doc"/>
</dbReference>
<sequence>MSFEYLREPDVLIAHHTAITLFGGSSGVRDRKALDSCLKQPEQQFSGQDLYPDLWAKAAAYAYFICQNHPFVDGNKRTAAIAANTFLALNGYRLSPPAGEIERMFLKIATGKVKIEEIAVWMKESATPYSV</sequence>
<dbReference type="PANTHER" id="PTHR39426:SF1">
    <property type="entry name" value="HOMOLOGY TO DEATH-ON-CURING PROTEIN OF PHAGE P1"/>
    <property type="match status" value="1"/>
</dbReference>
<name>A0A1F5UP01_FRAXR</name>
<dbReference type="SUPFAM" id="SSF140931">
    <property type="entry name" value="Fic-like"/>
    <property type="match status" value="1"/>
</dbReference>
<dbReference type="GO" id="GO:0016301">
    <property type="term" value="F:kinase activity"/>
    <property type="evidence" value="ECO:0007669"/>
    <property type="project" value="InterPro"/>
</dbReference>